<dbReference type="Gene3D" id="2.40.170.20">
    <property type="entry name" value="TonB-dependent receptor, beta-barrel domain"/>
    <property type="match status" value="1"/>
</dbReference>
<dbReference type="Proteomes" id="UP000886844">
    <property type="component" value="Unassembled WGS sequence"/>
</dbReference>
<accession>A0A9D1YYQ2</accession>
<feature type="domain" description="TonB-dependent receptor plug" evidence="5">
    <location>
        <begin position="125"/>
        <end position="215"/>
    </location>
</feature>
<feature type="domain" description="Outer membrane protein beta-barrel" evidence="6">
    <location>
        <begin position="585"/>
        <end position="795"/>
    </location>
</feature>
<keyword evidence="2" id="KW-0472">Membrane</keyword>
<reference evidence="7" key="2">
    <citation type="submission" date="2021-04" db="EMBL/GenBank/DDBJ databases">
        <authorList>
            <person name="Gilroy R."/>
        </authorList>
    </citation>
    <scope>NUCLEOTIDE SEQUENCE</scope>
    <source>
        <strain evidence="7">5134</strain>
    </source>
</reference>
<comment type="caution">
    <text evidence="7">The sequence shown here is derived from an EMBL/GenBank/DDBJ whole genome shotgun (WGS) entry which is preliminary data.</text>
</comment>
<dbReference type="PANTHER" id="PTHR40980">
    <property type="entry name" value="PLUG DOMAIN-CONTAINING PROTEIN"/>
    <property type="match status" value="1"/>
</dbReference>
<feature type="chain" id="PRO_5039006002" evidence="4">
    <location>
        <begin position="18"/>
        <end position="932"/>
    </location>
</feature>
<evidence type="ECO:0000259" key="5">
    <source>
        <dbReference type="Pfam" id="PF07715"/>
    </source>
</evidence>
<dbReference type="Pfam" id="PF14905">
    <property type="entry name" value="OMP_b-brl_3"/>
    <property type="match status" value="1"/>
</dbReference>
<dbReference type="SUPFAM" id="SSF56935">
    <property type="entry name" value="Porins"/>
    <property type="match status" value="1"/>
</dbReference>
<dbReference type="InterPro" id="IPR008969">
    <property type="entry name" value="CarboxyPept-like_regulatory"/>
</dbReference>
<dbReference type="InterPro" id="IPR036942">
    <property type="entry name" value="Beta-barrel_TonB_sf"/>
</dbReference>
<sequence>MAAAAALTVLSIQTILAQGSISGVVTDAANGEPVLGATVLLAGTTRGTATGADGTFRLEGVAAGTHTVEVSMLTYATARLTGVEVRNGEDTRLLVKLTETAEEVGEVIVTAVRRSNTESAVNIDVKNSLQVVSGVSSQTISRTQDSDAGEVVRRIPGISLIDDKFIIARGLSQRYNNVWINNAAVPSSEADSRAFSFDVIPAGQIENILILKSPSPEVPADFTGGFIKINTKDQPDDNRMTVQYSIGFNTATHFSDFLYNKGFASEIFGFGSSKRMVEGGIDGRFDNSDASFVTRMTRQGFNNDWKVRTRTPIPDQKLAFSFGRGWELAEGRRLALNGAVNYSYVQRAITDMENSRFGIYNKRDDAPEYLYKYTDDQYRTDVHLGAMVNLSYLRPRSRYYVRNLFNQIGQDKYTFRDGWQNISSHYDQQKAEYYHSSRTTYNGQIAGVHTPEGHRIDWNVGYSYADRHLPDRRIINLMQNDIYGDAHYGELRLDQNEIQRDFTKLVEHIASATVNYEHTFREGEGFAPKLRAGAYGEYRTRDYRARAFYYRYNAQNLPTDFPYGDVVEDILQDANYGADKLYIYDDTDNRNSYQGDNLLAAAYAAVQLPLGPVSLYAGVRFEHSAMDLTSYTRISEWRTKVTSYTYDDLFPSVNATWRISDKHQMRAAYGMSTNRPEFREVSSSVYYDFDLFSSVMGNPDLTAAYVQNADLRYEWYPTSGETVSVSLFYKHFKNPIETAILDAGGSYTYTFENADRANVYGIELDVRKDLGFLGLKAFSLTFNASLIESEVNFSEESLEHDRPMQGQSPYLINGGLFYQPERLGLTVGVLYNRIGKRIVGIGRTDLSTGGSVDNDIPDMYEMPRNALDVVVSKRFGRIWELKFSARDLLNEEVRFCQFPEFTDDAGRTHTREQTTKRFRPGRGFTLGVSARF</sequence>
<evidence type="ECO:0000313" key="8">
    <source>
        <dbReference type="Proteomes" id="UP000886844"/>
    </source>
</evidence>
<dbReference type="Gene3D" id="2.170.130.10">
    <property type="entry name" value="TonB-dependent receptor, plug domain"/>
    <property type="match status" value="1"/>
</dbReference>
<evidence type="ECO:0000256" key="2">
    <source>
        <dbReference type="ARBA" id="ARBA00023136"/>
    </source>
</evidence>
<dbReference type="PANTHER" id="PTHR40980:SF4">
    <property type="entry name" value="TONB-DEPENDENT RECEPTOR-LIKE BETA-BARREL DOMAIN-CONTAINING PROTEIN"/>
    <property type="match status" value="1"/>
</dbReference>
<dbReference type="Pfam" id="PF07715">
    <property type="entry name" value="Plug"/>
    <property type="match status" value="1"/>
</dbReference>
<evidence type="ECO:0000259" key="6">
    <source>
        <dbReference type="Pfam" id="PF14905"/>
    </source>
</evidence>
<gene>
    <name evidence="7" type="ORF">H9828_02535</name>
</gene>
<evidence type="ECO:0000256" key="3">
    <source>
        <dbReference type="ARBA" id="ARBA00023237"/>
    </source>
</evidence>
<evidence type="ECO:0000256" key="1">
    <source>
        <dbReference type="ARBA" id="ARBA00004442"/>
    </source>
</evidence>
<evidence type="ECO:0000313" key="7">
    <source>
        <dbReference type="EMBL" id="HIY68279.1"/>
    </source>
</evidence>
<dbReference type="InterPro" id="IPR037066">
    <property type="entry name" value="Plug_dom_sf"/>
</dbReference>
<dbReference type="GO" id="GO:0009279">
    <property type="term" value="C:cell outer membrane"/>
    <property type="evidence" value="ECO:0007669"/>
    <property type="project" value="UniProtKB-SubCell"/>
</dbReference>
<evidence type="ECO:0000256" key="4">
    <source>
        <dbReference type="SAM" id="SignalP"/>
    </source>
</evidence>
<dbReference type="SUPFAM" id="SSF49464">
    <property type="entry name" value="Carboxypeptidase regulatory domain-like"/>
    <property type="match status" value="1"/>
</dbReference>
<dbReference type="AlphaFoldDB" id="A0A9D1YYQ2"/>
<reference evidence="7" key="1">
    <citation type="journal article" date="2021" name="PeerJ">
        <title>Extensive microbial diversity within the chicken gut microbiome revealed by metagenomics and culture.</title>
        <authorList>
            <person name="Gilroy R."/>
            <person name="Ravi A."/>
            <person name="Getino M."/>
            <person name="Pursley I."/>
            <person name="Horton D.L."/>
            <person name="Alikhan N.F."/>
            <person name="Baker D."/>
            <person name="Gharbi K."/>
            <person name="Hall N."/>
            <person name="Watson M."/>
            <person name="Adriaenssens E.M."/>
            <person name="Foster-Nyarko E."/>
            <person name="Jarju S."/>
            <person name="Secka A."/>
            <person name="Antonio M."/>
            <person name="Oren A."/>
            <person name="Chaudhuri R.R."/>
            <person name="La Ragione R."/>
            <person name="Hildebrand F."/>
            <person name="Pallen M.J."/>
        </authorList>
    </citation>
    <scope>NUCLEOTIDE SEQUENCE</scope>
    <source>
        <strain evidence="7">5134</strain>
    </source>
</reference>
<keyword evidence="4" id="KW-0732">Signal</keyword>
<protein>
    <submittedName>
        <fullName evidence="7">TonB-dependent receptor</fullName>
    </submittedName>
</protein>
<keyword evidence="3" id="KW-0998">Cell outer membrane</keyword>
<comment type="subcellular location">
    <subcellularLocation>
        <location evidence="1">Cell outer membrane</location>
    </subcellularLocation>
</comment>
<dbReference type="Gene3D" id="2.60.40.1120">
    <property type="entry name" value="Carboxypeptidase-like, regulatory domain"/>
    <property type="match status" value="1"/>
</dbReference>
<dbReference type="EMBL" id="DXDA01000021">
    <property type="protein sequence ID" value="HIY68279.1"/>
    <property type="molecule type" value="Genomic_DNA"/>
</dbReference>
<keyword evidence="7" id="KW-0675">Receptor</keyword>
<dbReference type="InterPro" id="IPR012910">
    <property type="entry name" value="Plug_dom"/>
</dbReference>
<feature type="signal peptide" evidence="4">
    <location>
        <begin position="1"/>
        <end position="17"/>
    </location>
</feature>
<proteinExistence type="predicted"/>
<organism evidence="7 8">
    <name type="scientific">Candidatus Alistipes intestinigallinarum</name>
    <dbReference type="NCBI Taxonomy" id="2838440"/>
    <lineage>
        <taxon>Bacteria</taxon>
        <taxon>Pseudomonadati</taxon>
        <taxon>Bacteroidota</taxon>
        <taxon>Bacteroidia</taxon>
        <taxon>Bacteroidales</taxon>
        <taxon>Rikenellaceae</taxon>
        <taxon>Alistipes</taxon>
    </lineage>
</organism>
<name>A0A9D1YYQ2_9BACT</name>
<dbReference type="Pfam" id="PF13620">
    <property type="entry name" value="CarboxypepD_reg"/>
    <property type="match status" value="1"/>
</dbReference>
<dbReference type="InterPro" id="IPR041700">
    <property type="entry name" value="OMP_b-brl_3"/>
</dbReference>